<dbReference type="GO" id="GO:0032934">
    <property type="term" value="F:sterol binding"/>
    <property type="evidence" value="ECO:0007669"/>
    <property type="project" value="InterPro"/>
</dbReference>
<evidence type="ECO:0000256" key="8">
    <source>
        <dbReference type="ARBA" id="ARBA00022692"/>
    </source>
</evidence>
<feature type="domain" description="SSD" evidence="23">
    <location>
        <begin position="309"/>
        <end position="435"/>
    </location>
</feature>
<keyword evidence="13" id="KW-0443">Lipid metabolism</keyword>
<evidence type="ECO:0000256" key="14">
    <source>
        <dbReference type="ARBA" id="ARBA00023121"/>
    </source>
</evidence>
<evidence type="ECO:0000256" key="19">
    <source>
        <dbReference type="ARBA" id="ARBA00045958"/>
    </source>
</evidence>
<dbReference type="STRING" id="299467.A0A443SUL5"/>
<keyword evidence="12" id="KW-0333">Golgi apparatus</keyword>
<keyword evidence="6" id="KW-0153">Cholesterol metabolism</keyword>
<feature type="transmembrane region" description="Helical" evidence="22">
    <location>
        <begin position="268"/>
        <end position="285"/>
    </location>
</feature>
<comment type="function">
    <text evidence="19">Escort protein required for cholesterol as well as lipid homeostasis. Regulates export of the SCAP-SREBP complex from the endoplasmic reticulum to the Golgi upon low cholesterol, thereby regulating the processing of sterol regulatory element-binding proteins (SREBPs) SREBF1/SREBP1 and SREBF2/SREBP2. At high sterol concentrations, formation of a ternary complex with INSIG (INSIG1 or INSIG2) leads to mask the ER export signal in SCAP, promoting retention of the complex in the endoplasmic reticulum. Low sterol concentrations trigger release of INSIG, a conformational change in the SSD domain of SCAP, unmasking of the ER export signal, promoting recruitment into COPII-coated vesicles and transport of the SCAP-SREBP to the Golgi: in the Golgi, SREBPs are then processed, releasing the transcription factor fragment of SREBPs from the membrane, its import into the nucleus and up-regulation of LDLR, INSIG1 and the mevalonate pathway. Binds cholesterol via its SSD domain.</text>
</comment>
<proteinExistence type="inferred from homology"/>
<evidence type="ECO:0000256" key="4">
    <source>
        <dbReference type="ARBA" id="ARBA00007410"/>
    </source>
</evidence>
<dbReference type="InterPro" id="IPR015943">
    <property type="entry name" value="WD40/YVTN_repeat-like_dom_sf"/>
</dbReference>
<evidence type="ECO:0000256" key="5">
    <source>
        <dbReference type="ARBA" id="ARBA00019541"/>
    </source>
</evidence>
<dbReference type="PANTHER" id="PTHR46378:SF1">
    <property type="entry name" value="STEROL REGULATORY ELEMENT-BINDING PROTEIN CLEAVAGE-ACTIVATING PROTEIN"/>
    <property type="match status" value="1"/>
</dbReference>
<dbReference type="EMBL" id="NCKV01000234">
    <property type="protein sequence ID" value="RWS31217.1"/>
    <property type="molecule type" value="Genomic_DNA"/>
</dbReference>
<evidence type="ECO:0000256" key="6">
    <source>
        <dbReference type="ARBA" id="ARBA00022548"/>
    </source>
</evidence>
<dbReference type="PROSITE" id="PS50156">
    <property type="entry name" value="SSD"/>
    <property type="match status" value="1"/>
</dbReference>
<organism evidence="24 25">
    <name type="scientific">Leptotrombidium deliense</name>
    <dbReference type="NCBI Taxonomy" id="299467"/>
    <lineage>
        <taxon>Eukaryota</taxon>
        <taxon>Metazoa</taxon>
        <taxon>Ecdysozoa</taxon>
        <taxon>Arthropoda</taxon>
        <taxon>Chelicerata</taxon>
        <taxon>Arachnida</taxon>
        <taxon>Acari</taxon>
        <taxon>Acariformes</taxon>
        <taxon>Trombidiformes</taxon>
        <taxon>Prostigmata</taxon>
        <taxon>Anystina</taxon>
        <taxon>Parasitengona</taxon>
        <taxon>Trombiculoidea</taxon>
        <taxon>Trombiculidae</taxon>
        <taxon>Leptotrombidium</taxon>
    </lineage>
</organism>
<keyword evidence="16" id="KW-1207">Sterol metabolism</keyword>
<evidence type="ECO:0000256" key="17">
    <source>
        <dbReference type="ARBA" id="ARBA00023180"/>
    </source>
</evidence>
<dbReference type="Proteomes" id="UP000288716">
    <property type="component" value="Unassembled WGS sequence"/>
</dbReference>
<dbReference type="PROSITE" id="PS50082">
    <property type="entry name" value="WD_REPEATS_2"/>
    <property type="match status" value="3"/>
</dbReference>
<dbReference type="InterPro" id="IPR000731">
    <property type="entry name" value="SSD"/>
</dbReference>
<dbReference type="AlphaFoldDB" id="A0A443SUL5"/>
<dbReference type="InterPro" id="IPR030225">
    <property type="entry name" value="SCAP"/>
</dbReference>
<evidence type="ECO:0000259" key="23">
    <source>
        <dbReference type="PROSITE" id="PS50156"/>
    </source>
</evidence>
<evidence type="ECO:0000256" key="1">
    <source>
        <dbReference type="ARBA" id="ARBA00004477"/>
    </source>
</evidence>
<dbReference type="GO" id="GO:0012507">
    <property type="term" value="C:ER to Golgi transport vesicle membrane"/>
    <property type="evidence" value="ECO:0007669"/>
    <property type="project" value="UniProtKB-SubCell"/>
</dbReference>
<feature type="region of interest" description="Disordered" evidence="21">
    <location>
        <begin position="92"/>
        <end position="113"/>
    </location>
</feature>
<evidence type="ECO:0000256" key="11">
    <source>
        <dbReference type="ARBA" id="ARBA00022989"/>
    </source>
</evidence>
<dbReference type="Pfam" id="PF24017">
    <property type="entry name" value="Beta-prop_SCAP"/>
    <property type="match status" value="1"/>
</dbReference>
<comment type="subcellular location">
    <subcellularLocation>
        <location evidence="2">Cytoplasmic vesicle</location>
        <location evidence="2">COPII-coated vesicle membrane</location>
        <topology evidence="2">Multi-pass membrane protein</topology>
    </subcellularLocation>
    <subcellularLocation>
        <location evidence="1">Endoplasmic reticulum membrane</location>
        <topology evidence="1">Multi-pass membrane protein</topology>
    </subcellularLocation>
    <subcellularLocation>
        <location evidence="3">Golgi apparatus membrane</location>
        <topology evidence="3">Multi-pass membrane protein</topology>
    </subcellularLocation>
</comment>
<feature type="repeat" description="WD" evidence="20">
    <location>
        <begin position="998"/>
        <end position="1037"/>
    </location>
</feature>
<feature type="transmembrane region" description="Helical" evidence="22">
    <location>
        <begin position="492"/>
        <end position="510"/>
    </location>
</feature>
<keyword evidence="17" id="KW-0325">Glycoprotein</keyword>
<evidence type="ECO:0000313" key="24">
    <source>
        <dbReference type="EMBL" id="RWS31217.1"/>
    </source>
</evidence>
<evidence type="ECO:0000256" key="16">
    <source>
        <dbReference type="ARBA" id="ARBA00023166"/>
    </source>
</evidence>
<protein>
    <recommendedName>
        <fullName evidence="5">Sterol regulatory element-binding protein cleavage-activating protein</fullName>
    </recommendedName>
</protein>
<feature type="region of interest" description="Disordered" evidence="21">
    <location>
        <begin position="788"/>
        <end position="809"/>
    </location>
</feature>
<dbReference type="GO" id="GO:0005789">
    <property type="term" value="C:endoplasmic reticulum membrane"/>
    <property type="evidence" value="ECO:0007669"/>
    <property type="project" value="UniProtKB-SubCell"/>
</dbReference>
<evidence type="ECO:0000256" key="7">
    <source>
        <dbReference type="ARBA" id="ARBA00022574"/>
    </source>
</evidence>
<feature type="transmembrane region" description="Helical" evidence="22">
    <location>
        <begin position="376"/>
        <end position="403"/>
    </location>
</feature>
<dbReference type="SUPFAM" id="SSF50978">
    <property type="entry name" value="WD40 repeat-like"/>
    <property type="match status" value="1"/>
</dbReference>
<dbReference type="GO" id="GO:0008203">
    <property type="term" value="P:cholesterol metabolic process"/>
    <property type="evidence" value="ECO:0007669"/>
    <property type="project" value="UniProtKB-KW"/>
</dbReference>
<evidence type="ECO:0000256" key="15">
    <source>
        <dbReference type="ARBA" id="ARBA00023136"/>
    </source>
</evidence>
<dbReference type="GO" id="GO:0032936">
    <property type="term" value="C:SREBP-SCAP complex"/>
    <property type="evidence" value="ECO:0007669"/>
    <property type="project" value="TreeGrafter"/>
</dbReference>
<dbReference type="GO" id="GO:0045540">
    <property type="term" value="P:regulation of cholesterol biosynthetic process"/>
    <property type="evidence" value="ECO:0007669"/>
    <property type="project" value="TreeGrafter"/>
</dbReference>
<dbReference type="VEuPathDB" id="VectorBase:LDEU000822"/>
<feature type="transmembrane region" description="Helical" evidence="22">
    <location>
        <begin position="44"/>
        <end position="67"/>
    </location>
</feature>
<dbReference type="Pfam" id="PF12349">
    <property type="entry name" value="Sterol-sensing"/>
    <property type="match status" value="1"/>
</dbReference>
<dbReference type="SMART" id="SM00320">
    <property type="entry name" value="WD40"/>
    <property type="match status" value="6"/>
</dbReference>
<keyword evidence="15 22" id="KW-0472">Membrane</keyword>
<feature type="repeat" description="WD" evidence="20">
    <location>
        <begin position="735"/>
        <end position="776"/>
    </location>
</feature>
<evidence type="ECO:0000256" key="22">
    <source>
        <dbReference type="SAM" id="Phobius"/>
    </source>
</evidence>
<comment type="similarity">
    <text evidence="4">Belongs to the WD repeat SCAP family.</text>
</comment>
<keyword evidence="11 22" id="KW-1133">Transmembrane helix</keyword>
<feature type="transmembrane region" description="Helical" evidence="22">
    <location>
        <begin position="672"/>
        <end position="694"/>
    </location>
</feature>
<gene>
    <name evidence="24" type="ORF">B4U80_00513</name>
</gene>
<reference evidence="24 25" key="1">
    <citation type="journal article" date="2018" name="Gigascience">
        <title>Genomes of trombidid mites reveal novel predicted allergens and laterally-transferred genes associated with secondary metabolism.</title>
        <authorList>
            <person name="Dong X."/>
            <person name="Chaisiri K."/>
            <person name="Xia D."/>
            <person name="Armstrong S.D."/>
            <person name="Fang Y."/>
            <person name="Donnelly M.J."/>
            <person name="Kadowaki T."/>
            <person name="McGarry J.W."/>
            <person name="Darby A.C."/>
            <person name="Makepeace B.L."/>
        </authorList>
    </citation>
    <scope>NUCLEOTIDE SEQUENCE [LARGE SCALE GENOMIC DNA]</scope>
    <source>
        <strain evidence="24">UoL-UT</strain>
    </source>
</reference>
<keyword evidence="14" id="KW-0446">Lipid-binding</keyword>
<evidence type="ECO:0000313" key="25">
    <source>
        <dbReference type="Proteomes" id="UP000288716"/>
    </source>
</evidence>
<dbReference type="Pfam" id="PF24006">
    <property type="entry name" value="SCAP_N"/>
    <property type="match status" value="1"/>
</dbReference>
<dbReference type="InterPro" id="IPR057042">
    <property type="entry name" value="Beta-prop_SCAP"/>
</dbReference>
<dbReference type="GO" id="GO:0000139">
    <property type="term" value="C:Golgi membrane"/>
    <property type="evidence" value="ECO:0007669"/>
    <property type="project" value="UniProtKB-SubCell"/>
</dbReference>
<name>A0A443SUL5_9ACAR</name>
<accession>A0A443SUL5</accession>
<evidence type="ECO:0000256" key="9">
    <source>
        <dbReference type="ARBA" id="ARBA00022737"/>
    </source>
</evidence>
<evidence type="ECO:0000256" key="21">
    <source>
        <dbReference type="SAM" id="MobiDB-lite"/>
    </source>
</evidence>
<dbReference type="GO" id="GO:0032933">
    <property type="term" value="P:SREBP signaling pathway"/>
    <property type="evidence" value="ECO:0007669"/>
    <property type="project" value="InterPro"/>
</dbReference>
<dbReference type="Gene3D" id="2.130.10.10">
    <property type="entry name" value="YVTN repeat-like/Quinoprotein amine dehydrogenase"/>
    <property type="match status" value="2"/>
</dbReference>
<evidence type="ECO:0000256" key="3">
    <source>
        <dbReference type="ARBA" id="ARBA00004653"/>
    </source>
</evidence>
<dbReference type="InterPro" id="IPR036322">
    <property type="entry name" value="WD40_repeat_dom_sf"/>
</dbReference>
<evidence type="ECO:0000256" key="20">
    <source>
        <dbReference type="PROSITE-ProRule" id="PRU00221"/>
    </source>
</evidence>
<dbReference type="OrthoDB" id="361494at2759"/>
<dbReference type="InterPro" id="IPR057041">
    <property type="entry name" value="SCAP_N"/>
</dbReference>
<keyword evidence="8 22" id="KW-0812">Transmembrane</keyword>
<evidence type="ECO:0000256" key="12">
    <source>
        <dbReference type="ARBA" id="ARBA00023034"/>
    </source>
</evidence>
<dbReference type="Pfam" id="PF00400">
    <property type="entry name" value="WD40"/>
    <property type="match status" value="1"/>
</dbReference>
<dbReference type="PANTHER" id="PTHR46378">
    <property type="entry name" value="STEROL REGULATORY ELEMENT-BINDING PROTEIN CLEAVAGE-ACTIVATING PROTEIN"/>
    <property type="match status" value="1"/>
</dbReference>
<feature type="transmembrane region" description="Helical" evidence="22">
    <location>
        <begin position="305"/>
        <end position="326"/>
    </location>
</feature>
<keyword evidence="18" id="KW-0753">Steroid metabolism</keyword>
<keyword evidence="10" id="KW-0256">Endoplasmic reticulum</keyword>
<evidence type="ECO:0000256" key="18">
    <source>
        <dbReference type="ARBA" id="ARBA00023221"/>
    </source>
</evidence>
<evidence type="ECO:0000256" key="2">
    <source>
        <dbReference type="ARBA" id="ARBA00004557"/>
    </source>
</evidence>
<feature type="repeat" description="WD" evidence="20">
    <location>
        <begin position="1107"/>
        <end position="1130"/>
    </location>
</feature>
<keyword evidence="9" id="KW-0677">Repeat</keyword>
<sequence length="1216" mass="137282">MESSNESASNGLTLKTSAFLLSKFREKVSQIYYKHGLLCSTHPFLVLLCSLLVVSVCCYPILGLHILHNNHHQQYVTSLRDLSAGNRNLYTSSSTVNSDSKQEPNSDSLKTSPRWFQNSPPFAFVQQIIIKAAVVPWKSNLILMDAIRAPLGEVFPLVEFLSNHHLDFGESHSISLNDICFQVSEPVLINDNVASSYLPHYSCLVVSPANIWKNDLNKYLQDPTIINTLFSIKHLASPDSGNLREILFGVPWMETGIRRLYVRTRQRTVSFAITIVFSKYIPEYIDNLKQSLRERYPLDPFKDQFSMSDYFPLMAAYIMLFLYVYFSVRKIDLIKWKWSLACCSVITVMLSLLMTFGICLWFDFNTWLNGSDILPYLVVVIGPSFTKNLVLELTLLVFGFFTFVPVIQEFCLFGMVGLLSDFFLQLTFFATVLSADIQRIEVNKERSLKTVANNNSPTKSTPTTVFARPSQPIHFKLPKRLRFVYFWARTRIVHRLLMICLVCWIGLLVFRSGVVDQLNPTESQTFDIPPNVNEENNTYSFAARSKLEKENSIQDKEVPVVSDTSVKRLLHRSTQPWNLLSTQQWSTLFGYYNISLSGRYVSILPAIHLSLPVDPSSAMHLRHPSESDPQIFRQFLSPSNIHSLLDPNDDVDDLVYSAKSDTYRRQWTSNEVFFSITLSIPTLIFIIYVFVTLYRCMCSRNYAEWRSSWSETLKMKSGTRTEVDTIITETIPVMLPGHEQEIEFIATSEVTPFVVSCCMQGDVRVWDVLSGECHTFLKRVPSLINKKNTERSSFKPHHKQSGSFSSDSTYGSSPGNGCFDHHYDSVSGKGDMNSPSIKSIDSPFHFSTQVESGYDFSPFAQPISKSIIKDLILNAATNTVTDVQSEMCANVNKESTLNYQSVWCIDICDKLIFLGCKNGQFEVWDALNGEPLFNSEPTNSGVTVIRANSSKVIVGHLNGVFEIYELQNINGFNSHNIYSSLEFVPESSQKMYSLVQSVRAHSQPITTLQLETSHIITGSTDHLLKVYRIDNGACLYTLHGHCGGITVVEVDKVASFVVFRSSIPSSALSGCQVGQVCVWDLMTGTCVFSLEAHQSAAVLSLLATPLYFISSGTDNKLRIWDKYSGHLVHTITQHHSLCSDMLLLTPNILVTAKEDHLVLWDISEASAIRIVNLHNLGDNKSYIKNLRISSRSNAVVCEYGKLLCFIHFPGITQKSD</sequence>
<dbReference type="InterPro" id="IPR053958">
    <property type="entry name" value="HMGCR/SNAP/NPC1-like_SSD"/>
</dbReference>
<evidence type="ECO:0000256" key="10">
    <source>
        <dbReference type="ARBA" id="ARBA00022824"/>
    </source>
</evidence>
<feature type="transmembrane region" description="Helical" evidence="22">
    <location>
        <begin position="338"/>
        <end position="364"/>
    </location>
</feature>
<dbReference type="InterPro" id="IPR001680">
    <property type="entry name" value="WD40_rpt"/>
</dbReference>
<evidence type="ECO:0000256" key="13">
    <source>
        <dbReference type="ARBA" id="ARBA00023098"/>
    </source>
</evidence>
<keyword evidence="7 20" id="KW-0853">WD repeat</keyword>
<keyword evidence="25" id="KW-1185">Reference proteome</keyword>
<comment type="caution">
    <text evidence="24">The sequence shown here is derived from an EMBL/GenBank/DDBJ whole genome shotgun (WGS) entry which is preliminary data.</text>
</comment>